<evidence type="ECO:0000313" key="2">
    <source>
        <dbReference type="EMBL" id="VEA07263.1"/>
    </source>
</evidence>
<evidence type="ECO:0000313" key="3">
    <source>
        <dbReference type="Proteomes" id="UP000267858"/>
    </source>
</evidence>
<sequence length="72" mass="7744">MKIIIGAEMIKANSFVSMIVMFISSYFAVVSGTLTTASIIAIMIINSRLSGALVGGINKPIFITITFVSYHE</sequence>
<feature type="transmembrane region" description="Helical" evidence="1">
    <location>
        <begin position="12"/>
        <end position="45"/>
    </location>
</feature>
<dbReference type="EMBL" id="LR134141">
    <property type="protein sequence ID" value="VEA07263.1"/>
    <property type="molecule type" value="Genomic_DNA"/>
</dbReference>
<dbReference type="GO" id="GO:0005524">
    <property type="term" value="F:ATP binding"/>
    <property type="evidence" value="ECO:0007669"/>
    <property type="project" value="UniProtKB-KW"/>
</dbReference>
<dbReference type="Proteomes" id="UP000267858">
    <property type="component" value="Chromosome"/>
</dbReference>
<protein>
    <submittedName>
        <fullName evidence="2">ABC transporter ATP-binding protein</fullName>
    </submittedName>
</protein>
<organism evidence="2 3">
    <name type="scientific">Salmonella enterica subsp. salamae</name>
    <dbReference type="NCBI Taxonomy" id="59202"/>
    <lineage>
        <taxon>Bacteria</taxon>
        <taxon>Pseudomonadati</taxon>
        <taxon>Pseudomonadota</taxon>
        <taxon>Gammaproteobacteria</taxon>
        <taxon>Enterobacterales</taxon>
        <taxon>Enterobacteriaceae</taxon>
        <taxon>Salmonella</taxon>
    </lineage>
</organism>
<keyword evidence="1" id="KW-0472">Membrane</keyword>
<keyword evidence="2" id="KW-0067">ATP-binding</keyword>
<keyword evidence="1" id="KW-1133">Transmembrane helix</keyword>
<evidence type="ECO:0000256" key="1">
    <source>
        <dbReference type="SAM" id="Phobius"/>
    </source>
</evidence>
<feature type="transmembrane region" description="Helical" evidence="1">
    <location>
        <begin position="51"/>
        <end position="70"/>
    </location>
</feature>
<keyword evidence="1" id="KW-0812">Transmembrane</keyword>
<gene>
    <name evidence="2" type="ORF">NCTC5773_04655</name>
</gene>
<accession>A0A6D2GG04</accession>
<proteinExistence type="predicted"/>
<dbReference type="AlphaFoldDB" id="A0A6D2GG04"/>
<keyword evidence="2" id="KW-0547">Nucleotide-binding</keyword>
<name>A0A6D2GG04_SALER</name>
<reference evidence="2 3" key="1">
    <citation type="submission" date="2018-12" db="EMBL/GenBank/DDBJ databases">
        <authorList>
            <consortium name="Pathogen Informatics"/>
        </authorList>
    </citation>
    <scope>NUCLEOTIDE SEQUENCE [LARGE SCALE GENOMIC DNA]</scope>
    <source>
        <strain evidence="2 3">NCTC5773</strain>
    </source>
</reference>